<dbReference type="GO" id="GO:0005524">
    <property type="term" value="F:ATP binding"/>
    <property type="evidence" value="ECO:0007669"/>
    <property type="project" value="UniProtKB-KW"/>
</dbReference>
<evidence type="ECO:0000313" key="13">
    <source>
        <dbReference type="EMBL" id="SCG15134.1"/>
    </source>
</evidence>
<keyword evidence="2 13" id="KW-0723">Serine/threonine-protein kinase</keyword>
<evidence type="ECO:0000256" key="4">
    <source>
        <dbReference type="ARBA" id="ARBA00022741"/>
    </source>
</evidence>
<evidence type="ECO:0000256" key="8">
    <source>
        <dbReference type="ARBA" id="ARBA00048679"/>
    </source>
</evidence>
<dbReference type="Gene3D" id="1.10.510.10">
    <property type="entry name" value="Transferase(Phosphotransferase) domain 1"/>
    <property type="match status" value="1"/>
</dbReference>
<dbReference type="PROSITE" id="PS51178">
    <property type="entry name" value="PASTA"/>
    <property type="match status" value="4"/>
</dbReference>
<accession>A0A1C5G5I0</accession>
<evidence type="ECO:0000256" key="5">
    <source>
        <dbReference type="ARBA" id="ARBA00022777"/>
    </source>
</evidence>
<keyword evidence="6" id="KW-0067">ATP-binding</keyword>
<dbReference type="InterPro" id="IPR011009">
    <property type="entry name" value="Kinase-like_dom_sf"/>
</dbReference>
<dbReference type="EMBL" id="LT607733">
    <property type="protein sequence ID" value="SCG15134.1"/>
    <property type="molecule type" value="Genomic_DNA"/>
</dbReference>
<dbReference type="SMART" id="SM00740">
    <property type="entry name" value="PASTA"/>
    <property type="match status" value="4"/>
</dbReference>
<keyword evidence="10" id="KW-0472">Membrane</keyword>
<dbReference type="Pfam" id="PF00069">
    <property type="entry name" value="Pkinase"/>
    <property type="match status" value="1"/>
</dbReference>
<dbReference type="InterPro" id="IPR005543">
    <property type="entry name" value="PASTA_dom"/>
</dbReference>
<dbReference type="GeneID" id="95801222"/>
<dbReference type="GO" id="GO:0004674">
    <property type="term" value="F:protein serine/threonine kinase activity"/>
    <property type="evidence" value="ECO:0007669"/>
    <property type="project" value="UniProtKB-KW"/>
</dbReference>
<dbReference type="Proteomes" id="UP000198251">
    <property type="component" value="Chromosome I"/>
</dbReference>
<dbReference type="Gene3D" id="3.30.10.20">
    <property type="match status" value="4"/>
</dbReference>
<feature type="domain" description="PASTA" evidence="12">
    <location>
        <begin position="397"/>
        <end position="464"/>
    </location>
</feature>
<feature type="compositionally biased region" description="Basic and acidic residues" evidence="9">
    <location>
        <begin position="566"/>
        <end position="577"/>
    </location>
</feature>
<keyword evidence="4" id="KW-0547">Nucleotide-binding</keyword>
<feature type="domain" description="PASTA" evidence="12">
    <location>
        <begin position="533"/>
        <end position="600"/>
    </location>
</feature>
<feature type="region of interest" description="Disordered" evidence="9">
    <location>
        <begin position="332"/>
        <end position="353"/>
    </location>
</feature>
<dbReference type="FunFam" id="1.10.510.10:FF:000021">
    <property type="entry name" value="Serine/threonine protein kinase"/>
    <property type="match status" value="1"/>
</dbReference>
<comment type="catalytic activity">
    <reaction evidence="8">
        <text>L-seryl-[protein] + ATP = O-phospho-L-seryl-[protein] + ADP + H(+)</text>
        <dbReference type="Rhea" id="RHEA:17989"/>
        <dbReference type="Rhea" id="RHEA-COMP:9863"/>
        <dbReference type="Rhea" id="RHEA-COMP:11604"/>
        <dbReference type="ChEBI" id="CHEBI:15378"/>
        <dbReference type="ChEBI" id="CHEBI:29999"/>
        <dbReference type="ChEBI" id="CHEBI:30616"/>
        <dbReference type="ChEBI" id="CHEBI:83421"/>
        <dbReference type="ChEBI" id="CHEBI:456216"/>
        <dbReference type="EC" id="2.7.11.1"/>
    </reaction>
</comment>
<feature type="transmembrane region" description="Helical" evidence="10">
    <location>
        <begin position="376"/>
        <end position="396"/>
    </location>
</feature>
<dbReference type="Gene3D" id="3.30.200.20">
    <property type="entry name" value="Phosphorylase Kinase, domain 1"/>
    <property type="match status" value="1"/>
</dbReference>
<dbReference type="CDD" id="cd06577">
    <property type="entry name" value="PASTA_pknB"/>
    <property type="match status" value="4"/>
</dbReference>
<dbReference type="PANTHER" id="PTHR43289:SF34">
    <property type="entry name" value="SERINE_THREONINE-PROTEIN KINASE YBDM-RELATED"/>
    <property type="match status" value="1"/>
</dbReference>
<evidence type="ECO:0000259" key="12">
    <source>
        <dbReference type="PROSITE" id="PS51178"/>
    </source>
</evidence>
<dbReference type="AlphaFoldDB" id="A0A1C5G5I0"/>
<dbReference type="PROSITE" id="PS50011">
    <property type="entry name" value="PROTEIN_KINASE_DOM"/>
    <property type="match status" value="1"/>
</dbReference>
<proteinExistence type="predicted"/>
<dbReference type="PROSITE" id="PS00108">
    <property type="entry name" value="PROTEIN_KINASE_ST"/>
    <property type="match status" value="1"/>
</dbReference>
<dbReference type="SUPFAM" id="SSF56112">
    <property type="entry name" value="Protein kinase-like (PK-like)"/>
    <property type="match status" value="1"/>
</dbReference>
<evidence type="ECO:0000256" key="3">
    <source>
        <dbReference type="ARBA" id="ARBA00022679"/>
    </source>
</evidence>
<feature type="domain" description="Protein kinase" evidence="11">
    <location>
        <begin position="18"/>
        <end position="292"/>
    </location>
</feature>
<dbReference type="SMART" id="SM00220">
    <property type="entry name" value="S_TKc"/>
    <property type="match status" value="1"/>
</dbReference>
<reference evidence="13 14" key="1">
    <citation type="submission" date="2016-06" db="EMBL/GenBank/DDBJ databases">
        <authorList>
            <person name="Kjaerup R.B."/>
            <person name="Dalgaard T.S."/>
            <person name="Juul-Madsen H.R."/>
        </authorList>
    </citation>
    <scope>NUCLEOTIDE SEQUENCE [LARGE SCALE GENOMIC DNA]</scope>
    <source>
        <strain evidence="13 14">DSM 43913</strain>
    </source>
</reference>
<keyword evidence="10" id="KW-1133">Transmembrane helix</keyword>
<feature type="domain" description="PASTA" evidence="12">
    <location>
        <begin position="601"/>
        <end position="661"/>
    </location>
</feature>
<feature type="region of interest" description="Disordered" evidence="9">
    <location>
        <begin position="565"/>
        <end position="589"/>
    </location>
</feature>
<evidence type="ECO:0000256" key="10">
    <source>
        <dbReference type="SAM" id="Phobius"/>
    </source>
</evidence>
<feature type="domain" description="PASTA" evidence="12">
    <location>
        <begin position="465"/>
        <end position="532"/>
    </location>
</feature>
<keyword evidence="5 13" id="KW-0418">Kinase</keyword>
<dbReference type="NCBIfam" id="NF033483">
    <property type="entry name" value="PknB_PASTA_kin"/>
    <property type="match status" value="1"/>
</dbReference>
<evidence type="ECO:0000313" key="14">
    <source>
        <dbReference type="Proteomes" id="UP000198251"/>
    </source>
</evidence>
<dbReference type="EC" id="2.7.11.1" evidence="1"/>
<name>A0A1C5G5I0_MICEH</name>
<keyword evidence="10" id="KW-0812">Transmembrane</keyword>
<protein>
    <recommendedName>
        <fullName evidence="1">non-specific serine/threonine protein kinase</fullName>
        <ecNumber evidence="1">2.7.11.1</ecNumber>
    </recommendedName>
</protein>
<dbReference type="CDD" id="cd14014">
    <property type="entry name" value="STKc_PknB_like"/>
    <property type="match status" value="1"/>
</dbReference>
<dbReference type="InterPro" id="IPR008271">
    <property type="entry name" value="Ser/Thr_kinase_AS"/>
</dbReference>
<dbReference type="Pfam" id="PF03793">
    <property type="entry name" value="PASTA"/>
    <property type="match status" value="4"/>
</dbReference>
<evidence type="ECO:0000256" key="7">
    <source>
        <dbReference type="ARBA" id="ARBA00047899"/>
    </source>
</evidence>
<dbReference type="PANTHER" id="PTHR43289">
    <property type="entry name" value="MITOGEN-ACTIVATED PROTEIN KINASE KINASE KINASE 20-RELATED"/>
    <property type="match status" value="1"/>
</dbReference>
<sequence>MDTQVADTLLGSLIDGRYRIRGRVARGGMATVYTATDERLERTVAVKIIHPSQAPDAQTRAAGFVARFTDEAKTIARLTHPNVVAVYDQGTHSGLPYLVMEYVRGRTLRDVLAERRRLNPDEALAIAEQMLAAIAAAHRAGLVHRDVKPENVLVAEAPTGGVANLIDSVVKVADFGLARAVEASAEEDGNQLMATVAYVAPELVTDGHADPRTDVYSAGIVLFEMLTGRVPYDGDRPVDVAWQHVDKDVPAPSTLVPGLPKALDELVARATRRDPGARPTDAGALLAEVQAVRDDLGDANTRTAVLRRVSDEPVAGPTMMVAAVRPAERPAWARLPEGGGPRAGRRRAEPEEGESLWSRLSALRTRVMGDPRGRTAAIAAAVVLVLVAAVGGWWFAAGRYTEAPQLVAMTKAEAEAQAARAGIVLSYAEPRHDEKVPKDAVLAQDPVSATRIVKGGTVTLTLSLGPERFPVPDVVGKEFELAEADLLDVKLVVAKGAARYDDNLPAGVVIDTNPKAGTEVKPGDKVTVVLSKGRAPISVPNLVGKSLGEARTILAQLGLELVEPPTYKDSDKPRDEILGQSPADGTGVERGAKVKLELSKGPPLVAVPRVIDLPCQQAKQLLESQGFPVAIQFNPNGITRFQNPPENTQVPPGTPVTLGCM</sequence>
<dbReference type="RefSeq" id="WP_088999207.1">
    <property type="nucleotide sequence ID" value="NZ_JBFAAC010000001.1"/>
</dbReference>
<evidence type="ECO:0000256" key="2">
    <source>
        <dbReference type="ARBA" id="ARBA00022527"/>
    </source>
</evidence>
<keyword evidence="3" id="KW-0808">Transferase</keyword>
<gene>
    <name evidence="13" type="ORF">GA0070610_1363</name>
</gene>
<keyword evidence="14" id="KW-1185">Reference proteome</keyword>
<evidence type="ECO:0000259" key="11">
    <source>
        <dbReference type="PROSITE" id="PS50011"/>
    </source>
</evidence>
<comment type="catalytic activity">
    <reaction evidence="7">
        <text>L-threonyl-[protein] + ATP = O-phospho-L-threonyl-[protein] + ADP + H(+)</text>
        <dbReference type="Rhea" id="RHEA:46608"/>
        <dbReference type="Rhea" id="RHEA-COMP:11060"/>
        <dbReference type="Rhea" id="RHEA-COMP:11605"/>
        <dbReference type="ChEBI" id="CHEBI:15378"/>
        <dbReference type="ChEBI" id="CHEBI:30013"/>
        <dbReference type="ChEBI" id="CHEBI:30616"/>
        <dbReference type="ChEBI" id="CHEBI:61977"/>
        <dbReference type="ChEBI" id="CHEBI:456216"/>
        <dbReference type="EC" id="2.7.11.1"/>
    </reaction>
</comment>
<evidence type="ECO:0000256" key="6">
    <source>
        <dbReference type="ARBA" id="ARBA00022840"/>
    </source>
</evidence>
<evidence type="ECO:0000256" key="9">
    <source>
        <dbReference type="SAM" id="MobiDB-lite"/>
    </source>
</evidence>
<evidence type="ECO:0000256" key="1">
    <source>
        <dbReference type="ARBA" id="ARBA00012513"/>
    </source>
</evidence>
<organism evidence="13 14">
    <name type="scientific">Micromonospora echinofusca</name>
    <dbReference type="NCBI Taxonomy" id="47858"/>
    <lineage>
        <taxon>Bacteria</taxon>
        <taxon>Bacillati</taxon>
        <taxon>Actinomycetota</taxon>
        <taxon>Actinomycetes</taxon>
        <taxon>Micromonosporales</taxon>
        <taxon>Micromonosporaceae</taxon>
        <taxon>Micromonospora</taxon>
    </lineage>
</organism>
<dbReference type="InterPro" id="IPR000719">
    <property type="entry name" value="Prot_kinase_dom"/>
</dbReference>